<sequence>MKISHQLILFFLHPMKPRAKPPRKPPIFPAENRFERWDAATLAAHPDTEFEQCHFIGCDFSGAALGALRFSDCLFERCNLASATLAGAGMQNVGFTDCKLSGVQFAACRDFLFEVRFEGCQLHYASFFGKKMRGTRFVSCSLTDADFTSADLTEAAFQDCTLQGAVFRSTQLTAADFTTASQFSIDPDGNTLTNARFTLPGLLGLVGKYGIIVE</sequence>
<comment type="caution">
    <text evidence="1">The sequence shown here is derived from an EMBL/GenBank/DDBJ whole genome shotgun (WGS) entry which is preliminary data.</text>
</comment>
<evidence type="ECO:0000313" key="1">
    <source>
        <dbReference type="EMBL" id="TGE14290.1"/>
    </source>
</evidence>
<dbReference type="PANTHER" id="PTHR42999">
    <property type="entry name" value="ANTIBIOTIC RESISTANCE PROTEIN MCBG"/>
    <property type="match status" value="1"/>
</dbReference>
<dbReference type="Pfam" id="PF00805">
    <property type="entry name" value="Pentapeptide"/>
    <property type="match status" value="1"/>
</dbReference>
<dbReference type="InterPro" id="IPR052949">
    <property type="entry name" value="PA_immunity-related"/>
</dbReference>
<dbReference type="InterPro" id="IPR001646">
    <property type="entry name" value="5peptide_repeat"/>
</dbReference>
<gene>
    <name evidence="1" type="ORF">E5J99_16890</name>
</gene>
<keyword evidence="2" id="KW-1185">Reference proteome</keyword>
<accession>A0A4Z0PJT2</accession>
<dbReference type="EMBL" id="SRLD01000038">
    <property type="protein sequence ID" value="TGE14290.1"/>
    <property type="molecule type" value="Genomic_DNA"/>
</dbReference>
<dbReference type="AlphaFoldDB" id="A0A4Z0PJT2"/>
<dbReference type="SUPFAM" id="SSF141571">
    <property type="entry name" value="Pentapeptide repeat-like"/>
    <property type="match status" value="1"/>
</dbReference>
<organism evidence="1 2">
    <name type="scientific">Hymenobacter elongatus</name>
    <dbReference type="NCBI Taxonomy" id="877208"/>
    <lineage>
        <taxon>Bacteria</taxon>
        <taxon>Pseudomonadati</taxon>
        <taxon>Bacteroidota</taxon>
        <taxon>Cytophagia</taxon>
        <taxon>Cytophagales</taxon>
        <taxon>Hymenobacteraceae</taxon>
        <taxon>Hymenobacter</taxon>
    </lineage>
</organism>
<dbReference type="Pfam" id="PF13599">
    <property type="entry name" value="Pentapeptide_4"/>
    <property type="match status" value="1"/>
</dbReference>
<dbReference type="Gene3D" id="2.160.20.80">
    <property type="entry name" value="E3 ubiquitin-protein ligase SopA"/>
    <property type="match status" value="1"/>
</dbReference>
<dbReference type="OrthoDB" id="67652at2"/>
<dbReference type="PANTHER" id="PTHR42999:SF1">
    <property type="entry name" value="PENTAPEPTIDE REPEAT-CONTAINING PROTEIN"/>
    <property type="match status" value="1"/>
</dbReference>
<protein>
    <submittedName>
        <fullName evidence="1">Pentapeptide repeat-containing protein</fullName>
    </submittedName>
</protein>
<dbReference type="Proteomes" id="UP000297739">
    <property type="component" value="Unassembled WGS sequence"/>
</dbReference>
<reference evidence="1 2" key="1">
    <citation type="submission" date="2019-04" db="EMBL/GenBank/DDBJ databases">
        <authorList>
            <person name="Feng G."/>
            <person name="Zhang J."/>
            <person name="Zhu H."/>
        </authorList>
    </citation>
    <scope>NUCLEOTIDE SEQUENCE [LARGE SCALE GENOMIC DNA]</scope>
    <source>
        <strain evidence="1 2">JCM 17223</strain>
    </source>
</reference>
<evidence type="ECO:0000313" key="2">
    <source>
        <dbReference type="Proteomes" id="UP000297739"/>
    </source>
</evidence>
<name>A0A4Z0PJT2_9BACT</name>
<proteinExistence type="predicted"/>